<gene>
    <name evidence="1" type="ORF">ACFQ5X_30085</name>
</gene>
<dbReference type="EMBL" id="JBHTMM010000046">
    <property type="protein sequence ID" value="MFD1310092.1"/>
    <property type="molecule type" value="Genomic_DNA"/>
</dbReference>
<sequence length="69" mass="7440">MSKNLPTAVNTSNTTRGPLLLVSGQEDHMVPAVVMRAEYKQYGSSAAVIELKQFADRVHSLTVHGGWSG</sequence>
<accession>A0ABW3XKQ7</accession>
<name>A0ABW3XKQ7_9ACTN</name>
<dbReference type="RefSeq" id="WP_381242211.1">
    <property type="nucleotide sequence ID" value="NZ_JBHSKH010000110.1"/>
</dbReference>
<reference evidence="2" key="1">
    <citation type="journal article" date="2019" name="Int. J. Syst. Evol. Microbiol.">
        <title>The Global Catalogue of Microorganisms (GCM) 10K type strain sequencing project: providing services to taxonomists for standard genome sequencing and annotation.</title>
        <authorList>
            <consortium name="The Broad Institute Genomics Platform"/>
            <consortium name="The Broad Institute Genome Sequencing Center for Infectious Disease"/>
            <person name="Wu L."/>
            <person name="Ma J."/>
        </authorList>
    </citation>
    <scope>NUCLEOTIDE SEQUENCE [LARGE SCALE GENOMIC DNA]</scope>
    <source>
        <strain evidence="2">CGMCC 4.7020</strain>
    </source>
</reference>
<protein>
    <submittedName>
        <fullName evidence="1">Uncharacterized protein</fullName>
    </submittedName>
</protein>
<evidence type="ECO:0000313" key="2">
    <source>
        <dbReference type="Proteomes" id="UP001597058"/>
    </source>
</evidence>
<comment type="caution">
    <text evidence="1">The sequence shown here is derived from an EMBL/GenBank/DDBJ whole genome shotgun (WGS) entry which is preliminary data.</text>
</comment>
<dbReference type="Proteomes" id="UP001597058">
    <property type="component" value="Unassembled WGS sequence"/>
</dbReference>
<organism evidence="1 2">
    <name type="scientific">Streptomyces kaempferi</name>
    <dbReference type="NCBI Taxonomy" id="333725"/>
    <lineage>
        <taxon>Bacteria</taxon>
        <taxon>Bacillati</taxon>
        <taxon>Actinomycetota</taxon>
        <taxon>Actinomycetes</taxon>
        <taxon>Kitasatosporales</taxon>
        <taxon>Streptomycetaceae</taxon>
        <taxon>Streptomyces</taxon>
    </lineage>
</organism>
<proteinExistence type="predicted"/>
<keyword evidence="2" id="KW-1185">Reference proteome</keyword>
<evidence type="ECO:0000313" key="1">
    <source>
        <dbReference type="EMBL" id="MFD1310092.1"/>
    </source>
</evidence>